<keyword evidence="2" id="KW-1133">Transmembrane helix</keyword>
<proteinExistence type="predicted"/>
<evidence type="ECO:0008006" key="5">
    <source>
        <dbReference type="Google" id="ProtNLM"/>
    </source>
</evidence>
<dbReference type="Proteomes" id="UP001595912">
    <property type="component" value="Unassembled WGS sequence"/>
</dbReference>
<comment type="caution">
    <text evidence="3">The sequence shown here is derived from an EMBL/GenBank/DDBJ whole genome shotgun (WGS) entry which is preliminary data.</text>
</comment>
<evidence type="ECO:0000313" key="3">
    <source>
        <dbReference type="EMBL" id="MFC5007629.1"/>
    </source>
</evidence>
<sequence>MDSDRIAARLGSPRLRAALTGLAVFVALALVGVFVYVEFIAVDKPPKRTSAASPAPPLNVGRPAPTAGAARPTTADGTGSPAASPVPTNTTYTGSDLGGESTPPGSRETAEGFGRAFTNAQGGQRAWFNRLAAFLSADAAERYKNVPIGNVPSGVLLRVDLHETAAVVVEARLTYDSGLVVDVTMAHNAVKWEVVSVTDRVSPGASPEAT</sequence>
<feature type="compositionally biased region" description="Low complexity" evidence="1">
    <location>
        <begin position="61"/>
        <end position="79"/>
    </location>
</feature>
<evidence type="ECO:0000313" key="4">
    <source>
        <dbReference type="Proteomes" id="UP001595912"/>
    </source>
</evidence>
<name>A0ABV9WK19_9ACTN</name>
<keyword evidence="4" id="KW-1185">Reference proteome</keyword>
<organism evidence="3 4">
    <name type="scientific">Dactylosporangium cerinum</name>
    <dbReference type="NCBI Taxonomy" id="1434730"/>
    <lineage>
        <taxon>Bacteria</taxon>
        <taxon>Bacillati</taxon>
        <taxon>Actinomycetota</taxon>
        <taxon>Actinomycetes</taxon>
        <taxon>Micromonosporales</taxon>
        <taxon>Micromonosporaceae</taxon>
        <taxon>Dactylosporangium</taxon>
    </lineage>
</organism>
<evidence type="ECO:0000256" key="1">
    <source>
        <dbReference type="SAM" id="MobiDB-lite"/>
    </source>
</evidence>
<dbReference type="RefSeq" id="WP_380128267.1">
    <property type="nucleotide sequence ID" value="NZ_JBHSIU010000130.1"/>
</dbReference>
<protein>
    <recommendedName>
        <fullName evidence="5">Mce-associated membrane protein</fullName>
    </recommendedName>
</protein>
<feature type="region of interest" description="Disordered" evidence="1">
    <location>
        <begin position="46"/>
        <end position="111"/>
    </location>
</feature>
<evidence type="ECO:0000256" key="2">
    <source>
        <dbReference type="SAM" id="Phobius"/>
    </source>
</evidence>
<accession>A0ABV9WK19</accession>
<keyword evidence="2" id="KW-0472">Membrane</keyword>
<dbReference type="EMBL" id="JBHSIU010000130">
    <property type="protein sequence ID" value="MFC5007629.1"/>
    <property type="molecule type" value="Genomic_DNA"/>
</dbReference>
<feature type="transmembrane region" description="Helical" evidence="2">
    <location>
        <begin position="15"/>
        <end position="37"/>
    </location>
</feature>
<keyword evidence="2" id="KW-0812">Transmembrane</keyword>
<gene>
    <name evidence="3" type="ORF">ACFPIJ_58715</name>
</gene>
<reference evidence="4" key="1">
    <citation type="journal article" date="2019" name="Int. J. Syst. Evol. Microbiol.">
        <title>The Global Catalogue of Microorganisms (GCM) 10K type strain sequencing project: providing services to taxonomists for standard genome sequencing and annotation.</title>
        <authorList>
            <consortium name="The Broad Institute Genomics Platform"/>
            <consortium name="The Broad Institute Genome Sequencing Center for Infectious Disease"/>
            <person name="Wu L."/>
            <person name="Ma J."/>
        </authorList>
    </citation>
    <scope>NUCLEOTIDE SEQUENCE [LARGE SCALE GENOMIC DNA]</scope>
    <source>
        <strain evidence="4">CGMCC 4.7152</strain>
    </source>
</reference>